<sequence>MLILADNLFGLAPWRRVDNNQRLRGRRCLPLPSPAISLDAMLTWLQRDTLTFPPLAKAMREPNGLLAAGGDLSAERLIQAYRHGCFPWFSEGQPILWWSPDPRTVIFPDELHVSRSLAKLLRQQRYTVTFDQDFAAVIQACAAPRAYADGTWITEGIQSAYLALHQRGYAHSVEVWDQGELVGGLYGLAMGQLFFGESMFSRADNASKFGFATLTRQLQAWGFVLIDCQMPNDHLHSLGARAIPRSDFADFLRKHLDQPSSGPWVS</sequence>
<evidence type="ECO:0000256" key="11">
    <source>
        <dbReference type="ARBA" id="ARBA00074372"/>
    </source>
</evidence>
<dbReference type="FunFam" id="3.40.630.70:FF:000001">
    <property type="entry name" value="Leucyl/phenylalanyl-tRNA--protein transferase"/>
    <property type="match status" value="1"/>
</dbReference>
<dbReference type="PANTHER" id="PTHR30098:SF2">
    <property type="entry name" value="LEUCYL_PHENYLALANYL-TRNA--PROTEIN TRANSFERASE"/>
    <property type="match status" value="1"/>
</dbReference>
<keyword evidence="4 15" id="KW-0012">Acyltransferase</keyword>
<evidence type="ECO:0000256" key="1">
    <source>
        <dbReference type="ARBA" id="ARBA00004496"/>
    </source>
</evidence>
<dbReference type="GO" id="GO:0008914">
    <property type="term" value="F:leucyl-tRNA--protein transferase activity"/>
    <property type="evidence" value="ECO:0007669"/>
    <property type="project" value="UniProtKB-UniRule"/>
</dbReference>
<dbReference type="InterPro" id="IPR016181">
    <property type="entry name" value="Acyl_CoA_acyltransferase"/>
</dbReference>
<dbReference type="NCBIfam" id="TIGR00667">
    <property type="entry name" value="aat"/>
    <property type="match status" value="1"/>
</dbReference>
<dbReference type="EC" id="2.3.2.6" evidence="10 15"/>
<evidence type="ECO:0000256" key="9">
    <source>
        <dbReference type="ARBA" id="ARBA00061535"/>
    </source>
</evidence>
<accession>A0AAX3I4L6</accession>
<dbReference type="Proteomes" id="UP000306562">
    <property type="component" value="Chromosome"/>
</dbReference>
<dbReference type="HAMAP" id="MF_00688">
    <property type="entry name" value="Leu_Phe_trans"/>
    <property type="match status" value="1"/>
</dbReference>
<dbReference type="EMBL" id="LR590482">
    <property type="protein sequence ID" value="VTQ97459.1"/>
    <property type="molecule type" value="Genomic_DNA"/>
</dbReference>
<dbReference type="SUPFAM" id="SSF55729">
    <property type="entry name" value="Acyl-CoA N-acyltransferases (Nat)"/>
    <property type="match status" value="1"/>
</dbReference>
<dbReference type="GO" id="GO:0005737">
    <property type="term" value="C:cytoplasm"/>
    <property type="evidence" value="ECO:0007669"/>
    <property type="project" value="UniProtKB-SubCell"/>
</dbReference>
<comment type="catalytic activity">
    <reaction evidence="5 15">
        <text>L-phenylalanyl-tRNA(Phe) + an N-terminal L-alpha-aminoacyl-[protein] = an N-terminal L-phenylalanyl-L-alpha-aminoacyl-[protein] + tRNA(Phe)</text>
        <dbReference type="Rhea" id="RHEA:43632"/>
        <dbReference type="Rhea" id="RHEA-COMP:9668"/>
        <dbReference type="Rhea" id="RHEA-COMP:9699"/>
        <dbReference type="Rhea" id="RHEA-COMP:10636"/>
        <dbReference type="Rhea" id="RHEA-COMP:10637"/>
        <dbReference type="ChEBI" id="CHEBI:78442"/>
        <dbReference type="ChEBI" id="CHEBI:78531"/>
        <dbReference type="ChEBI" id="CHEBI:78597"/>
        <dbReference type="ChEBI" id="CHEBI:83561"/>
        <dbReference type="EC" id="2.3.2.6"/>
    </reaction>
</comment>
<dbReference type="InterPro" id="IPR004616">
    <property type="entry name" value="Leu/Phe-tRNA_Trfase"/>
</dbReference>
<evidence type="ECO:0000256" key="3">
    <source>
        <dbReference type="ARBA" id="ARBA00022679"/>
    </source>
</evidence>
<dbReference type="Gene3D" id="3.30.70.3550">
    <property type="entry name" value="Leucyl/phenylalanyl-tRNA-protein transferase, N-terminal domain"/>
    <property type="match status" value="1"/>
</dbReference>
<proteinExistence type="inferred from homology"/>
<dbReference type="Pfam" id="PF03588">
    <property type="entry name" value="Leu_Phe_trans"/>
    <property type="match status" value="1"/>
</dbReference>
<dbReference type="PANTHER" id="PTHR30098">
    <property type="entry name" value="LEUCYL/PHENYLALANYL-TRNA--PROTEIN TRANSFERASE"/>
    <property type="match status" value="1"/>
</dbReference>
<evidence type="ECO:0000256" key="10">
    <source>
        <dbReference type="ARBA" id="ARBA00066767"/>
    </source>
</evidence>
<dbReference type="FunFam" id="3.30.70.3550:FF:000001">
    <property type="entry name" value="Leucyl/phenylalanyl-tRNA--protein transferase"/>
    <property type="match status" value="1"/>
</dbReference>
<organism evidence="16 17">
    <name type="scientific">Pseudomonas synxantha</name>
    <dbReference type="NCBI Taxonomy" id="47883"/>
    <lineage>
        <taxon>Bacteria</taxon>
        <taxon>Pseudomonadati</taxon>
        <taxon>Pseudomonadota</taxon>
        <taxon>Gammaproteobacteria</taxon>
        <taxon>Pseudomonadales</taxon>
        <taxon>Pseudomonadaceae</taxon>
        <taxon>Pseudomonas</taxon>
    </lineage>
</organism>
<evidence type="ECO:0000256" key="14">
    <source>
        <dbReference type="ARBA" id="ARBA00083640"/>
    </source>
</evidence>
<comment type="catalytic activity">
    <reaction evidence="7 15">
        <text>N-terminal L-lysyl-[protein] + L-leucyl-tRNA(Leu) = N-terminal L-leucyl-L-lysyl-[protein] + tRNA(Leu) + H(+)</text>
        <dbReference type="Rhea" id="RHEA:12340"/>
        <dbReference type="Rhea" id="RHEA-COMP:9613"/>
        <dbReference type="Rhea" id="RHEA-COMP:9622"/>
        <dbReference type="Rhea" id="RHEA-COMP:12670"/>
        <dbReference type="Rhea" id="RHEA-COMP:12671"/>
        <dbReference type="ChEBI" id="CHEBI:15378"/>
        <dbReference type="ChEBI" id="CHEBI:65249"/>
        <dbReference type="ChEBI" id="CHEBI:78442"/>
        <dbReference type="ChEBI" id="CHEBI:78494"/>
        <dbReference type="ChEBI" id="CHEBI:133043"/>
        <dbReference type="EC" id="2.3.2.6"/>
    </reaction>
</comment>
<comment type="catalytic activity">
    <reaction evidence="6 15">
        <text>N-terminal L-arginyl-[protein] + L-leucyl-tRNA(Leu) = N-terminal L-leucyl-L-arginyl-[protein] + tRNA(Leu) + H(+)</text>
        <dbReference type="Rhea" id="RHEA:50416"/>
        <dbReference type="Rhea" id="RHEA-COMP:9613"/>
        <dbReference type="Rhea" id="RHEA-COMP:9622"/>
        <dbReference type="Rhea" id="RHEA-COMP:12672"/>
        <dbReference type="Rhea" id="RHEA-COMP:12673"/>
        <dbReference type="ChEBI" id="CHEBI:15378"/>
        <dbReference type="ChEBI" id="CHEBI:64719"/>
        <dbReference type="ChEBI" id="CHEBI:78442"/>
        <dbReference type="ChEBI" id="CHEBI:78494"/>
        <dbReference type="ChEBI" id="CHEBI:133044"/>
        <dbReference type="EC" id="2.3.2.6"/>
    </reaction>
</comment>
<gene>
    <name evidence="15 16" type="primary">aat</name>
    <name evidence="16" type="ORF">NCTC10696_02072</name>
</gene>
<protein>
    <recommendedName>
        <fullName evidence="11 15">Leucyl/phenylalanyl-tRNA--protein transferase</fullName>
        <ecNumber evidence="10 15">2.3.2.6</ecNumber>
    </recommendedName>
    <alternativeName>
        <fullName evidence="12 15">L/F-transferase</fullName>
    </alternativeName>
    <alternativeName>
        <fullName evidence="13 15">Leucyltransferase</fullName>
    </alternativeName>
    <alternativeName>
        <fullName evidence="14 15">Phenyalanyltransferase</fullName>
    </alternativeName>
</protein>
<name>A0AAX3I4L6_9PSED</name>
<evidence type="ECO:0000256" key="5">
    <source>
        <dbReference type="ARBA" id="ARBA00050607"/>
    </source>
</evidence>
<dbReference type="GO" id="GO:0030163">
    <property type="term" value="P:protein catabolic process"/>
    <property type="evidence" value="ECO:0007669"/>
    <property type="project" value="UniProtKB-UniRule"/>
</dbReference>
<evidence type="ECO:0000256" key="2">
    <source>
        <dbReference type="ARBA" id="ARBA00022490"/>
    </source>
</evidence>
<comment type="similarity">
    <text evidence="9 15">Belongs to the L/F-transferase family.</text>
</comment>
<dbReference type="InterPro" id="IPR042221">
    <property type="entry name" value="Leu/Phe-tRNA_Trfase_N"/>
</dbReference>
<evidence type="ECO:0000256" key="13">
    <source>
        <dbReference type="ARBA" id="ARBA00077165"/>
    </source>
</evidence>
<comment type="function">
    <text evidence="8 15">Functions in the N-end rule pathway of protein degradation where it conjugates Leu, Phe and, less efficiently, Met from aminoacyl-tRNAs to the N-termini of proteins containing an N-terminal arginine or lysine.</text>
</comment>
<dbReference type="InterPro" id="IPR042203">
    <property type="entry name" value="Leu/Phe-tRNA_Trfase_C"/>
</dbReference>
<evidence type="ECO:0000313" key="16">
    <source>
        <dbReference type="EMBL" id="VTQ97459.1"/>
    </source>
</evidence>
<evidence type="ECO:0000256" key="6">
    <source>
        <dbReference type="ARBA" id="ARBA00050652"/>
    </source>
</evidence>
<dbReference type="Gene3D" id="3.40.630.70">
    <property type="entry name" value="Leucyl/phenylalanyl-tRNA-protein transferase, C-terminal domain"/>
    <property type="match status" value="1"/>
</dbReference>
<keyword evidence="2 15" id="KW-0963">Cytoplasm</keyword>
<evidence type="ECO:0000256" key="12">
    <source>
        <dbReference type="ARBA" id="ARBA00077136"/>
    </source>
</evidence>
<comment type="subcellular location">
    <subcellularLocation>
        <location evidence="1 15">Cytoplasm</location>
    </subcellularLocation>
</comment>
<evidence type="ECO:0000256" key="4">
    <source>
        <dbReference type="ARBA" id="ARBA00023315"/>
    </source>
</evidence>
<evidence type="ECO:0000256" key="15">
    <source>
        <dbReference type="HAMAP-Rule" id="MF_00688"/>
    </source>
</evidence>
<evidence type="ECO:0000256" key="7">
    <source>
        <dbReference type="ARBA" id="ARBA00051538"/>
    </source>
</evidence>
<evidence type="ECO:0000313" key="17">
    <source>
        <dbReference type="Proteomes" id="UP000306562"/>
    </source>
</evidence>
<dbReference type="AlphaFoldDB" id="A0AAX3I4L6"/>
<evidence type="ECO:0000256" key="8">
    <source>
        <dbReference type="ARBA" id="ARBA00054043"/>
    </source>
</evidence>
<reference evidence="16 17" key="1">
    <citation type="submission" date="2019-05" db="EMBL/GenBank/DDBJ databases">
        <authorList>
            <consortium name="Pathogen Informatics"/>
        </authorList>
    </citation>
    <scope>NUCLEOTIDE SEQUENCE [LARGE SCALE GENOMIC DNA]</scope>
    <source>
        <strain evidence="16 17">NCTC10696</strain>
    </source>
</reference>
<keyword evidence="3 15" id="KW-0808">Transferase</keyword>